<dbReference type="Proteomes" id="UP000602647">
    <property type="component" value="Unassembled WGS sequence"/>
</dbReference>
<evidence type="ECO:0000313" key="1">
    <source>
        <dbReference type="EMBL" id="MBC6678752.1"/>
    </source>
</evidence>
<evidence type="ECO:0000313" key="2">
    <source>
        <dbReference type="Proteomes" id="UP000602647"/>
    </source>
</evidence>
<organism evidence="1 2">
    <name type="scientific">Zhenpiania hominis</name>
    <dbReference type="NCBI Taxonomy" id="2763644"/>
    <lineage>
        <taxon>Bacteria</taxon>
        <taxon>Bacillati</taxon>
        <taxon>Bacillota</taxon>
        <taxon>Clostridia</taxon>
        <taxon>Peptostreptococcales</taxon>
        <taxon>Anaerovoracaceae</taxon>
        <taxon>Zhenpiania</taxon>
    </lineage>
</organism>
<name>A0A923NK57_9FIRM</name>
<comment type="caution">
    <text evidence="1">The sequence shown here is derived from an EMBL/GenBank/DDBJ whole genome shotgun (WGS) entry which is preliminary data.</text>
</comment>
<gene>
    <name evidence="1" type="ORF">H9L42_02790</name>
</gene>
<accession>A0A923NK57</accession>
<dbReference type="AlphaFoldDB" id="A0A923NK57"/>
<dbReference type="EMBL" id="JACRYT010000002">
    <property type="protein sequence ID" value="MBC6678752.1"/>
    <property type="molecule type" value="Genomic_DNA"/>
</dbReference>
<reference evidence="1" key="1">
    <citation type="submission" date="2020-08" db="EMBL/GenBank/DDBJ databases">
        <title>Genome public.</title>
        <authorList>
            <person name="Liu C."/>
            <person name="Sun Q."/>
        </authorList>
    </citation>
    <scope>NUCLEOTIDE SEQUENCE</scope>
    <source>
        <strain evidence="1">BX12</strain>
    </source>
</reference>
<dbReference type="RefSeq" id="WP_187301934.1">
    <property type="nucleotide sequence ID" value="NZ_JACRYT010000002.1"/>
</dbReference>
<keyword evidence="2" id="KW-1185">Reference proteome</keyword>
<proteinExistence type="predicted"/>
<protein>
    <submittedName>
        <fullName evidence="1">Uncharacterized protein</fullName>
    </submittedName>
</protein>
<sequence length="69" mass="7786">MEKQTLERKMVAFVGGSYFISVTQLAKFLGKAKEFAYRLVNGLEKIPGEVKGTKYFIPDVAGKIMEVKR</sequence>